<dbReference type="InterPro" id="IPR022664">
    <property type="entry name" value="DapB_N_CS"/>
</dbReference>
<dbReference type="Pfam" id="PF01113">
    <property type="entry name" value="DapB_N"/>
    <property type="match status" value="1"/>
</dbReference>
<dbReference type="PANTHER" id="PTHR20836:SF0">
    <property type="entry name" value="4-HYDROXY-TETRAHYDRODIPICOLINATE REDUCTASE 1, CHLOROPLASTIC-RELATED"/>
    <property type="match status" value="1"/>
</dbReference>
<keyword evidence="8" id="KW-0457">Lysine biosynthesis</keyword>
<keyword evidence="7" id="KW-0520">NAD</keyword>
<evidence type="ECO:0000256" key="11">
    <source>
        <dbReference type="ARBA" id="ARBA00049080"/>
    </source>
</evidence>
<evidence type="ECO:0000259" key="14">
    <source>
        <dbReference type="Pfam" id="PF01113"/>
    </source>
</evidence>
<evidence type="ECO:0000259" key="15">
    <source>
        <dbReference type="Pfam" id="PF05173"/>
    </source>
</evidence>
<dbReference type="Gene3D" id="3.40.50.720">
    <property type="entry name" value="NAD(P)-binding Rossmann-like Domain"/>
    <property type="match status" value="1"/>
</dbReference>
<gene>
    <name evidence="16" type="ORF">D9V32_00060</name>
</gene>
<evidence type="ECO:0000256" key="13">
    <source>
        <dbReference type="NCBIfam" id="TIGR00036"/>
    </source>
</evidence>
<evidence type="ECO:0000256" key="9">
    <source>
        <dbReference type="ARBA" id="ARBA00037922"/>
    </source>
</evidence>
<dbReference type="OrthoDB" id="9790352at2"/>
<keyword evidence="2" id="KW-0963">Cytoplasm</keyword>
<dbReference type="Gene3D" id="3.30.360.10">
    <property type="entry name" value="Dihydrodipicolinate Reductase, domain 2"/>
    <property type="match status" value="1"/>
</dbReference>
<accession>A0A3L7AB98</accession>
<evidence type="ECO:0000256" key="10">
    <source>
        <dbReference type="ARBA" id="ARBA00038983"/>
    </source>
</evidence>
<dbReference type="Pfam" id="PF05173">
    <property type="entry name" value="DapB_C"/>
    <property type="match status" value="1"/>
</dbReference>
<evidence type="ECO:0000256" key="2">
    <source>
        <dbReference type="ARBA" id="ARBA00022490"/>
    </source>
</evidence>
<sequence length="246" mass="25590">MTTRVAIVGASGKMGRLFGRLIEAHPDYEVHAALTSKSELSEMDGADLVVDVSTPAVSADVVAHALAAGANVLVGTSGWSRERLDVLERSIPAGRGVLIIPNFSVGSALGTALSILASRFYESIEIIESHASTKIDSPSGTAVRTAELIDRARADLGPVEAPHADQRARGELIAGIPVHSLRQRGIVAQQRVILGGPGETLTIAHDTIDQGAYEHGITLALEKVQGMTGLVVGLENVIDLGLGGTN</sequence>
<comment type="caution">
    <text evidence="16">The sequence shown here is derived from an EMBL/GenBank/DDBJ whole genome shotgun (WGS) entry which is preliminary data.</text>
</comment>
<dbReference type="EC" id="1.17.1.8" evidence="10 13"/>
<dbReference type="PIRSF" id="PIRSF000161">
    <property type="entry name" value="DHPR"/>
    <property type="match status" value="1"/>
</dbReference>
<keyword evidence="6 16" id="KW-0560">Oxidoreductase</keyword>
<dbReference type="InterPro" id="IPR022663">
    <property type="entry name" value="DapB_C"/>
</dbReference>
<comment type="pathway">
    <text evidence="9">Amino-acid biosynthesis; L-lysine biosynthesis via DAP pathway; (S)-tetrahydrodipicolinate from L-aspartate: step 4/4.</text>
</comment>
<evidence type="ECO:0000256" key="5">
    <source>
        <dbReference type="ARBA" id="ARBA00022915"/>
    </source>
</evidence>
<comment type="catalytic activity">
    <reaction evidence="11">
        <text>(S)-2,3,4,5-tetrahydrodipicolinate + NADP(+) + H2O = (2S,4S)-4-hydroxy-2,3,4,5-tetrahydrodipicolinate + NADPH + H(+)</text>
        <dbReference type="Rhea" id="RHEA:35331"/>
        <dbReference type="ChEBI" id="CHEBI:15377"/>
        <dbReference type="ChEBI" id="CHEBI:15378"/>
        <dbReference type="ChEBI" id="CHEBI:16845"/>
        <dbReference type="ChEBI" id="CHEBI:57783"/>
        <dbReference type="ChEBI" id="CHEBI:58349"/>
        <dbReference type="ChEBI" id="CHEBI:67139"/>
        <dbReference type="EC" id="1.17.1.8"/>
    </reaction>
</comment>
<feature type="domain" description="Dihydrodipicolinate reductase N-terminal" evidence="14">
    <location>
        <begin position="4"/>
        <end position="103"/>
    </location>
</feature>
<dbReference type="EMBL" id="RCUX01000001">
    <property type="protein sequence ID" value="RLP77766.1"/>
    <property type="molecule type" value="Genomic_DNA"/>
</dbReference>
<protein>
    <recommendedName>
        <fullName evidence="10 13">4-hydroxy-tetrahydrodipicolinate reductase</fullName>
        <ecNumber evidence="10 13">1.17.1.8</ecNumber>
    </recommendedName>
</protein>
<evidence type="ECO:0000256" key="1">
    <source>
        <dbReference type="ARBA" id="ARBA00006642"/>
    </source>
</evidence>
<evidence type="ECO:0000256" key="6">
    <source>
        <dbReference type="ARBA" id="ARBA00023002"/>
    </source>
</evidence>
<evidence type="ECO:0000313" key="17">
    <source>
        <dbReference type="Proteomes" id="UP000272503"/>
    </source>
</evidence>
<dbReference type="InterPro" id="IPR036291">
    <property type="entry name" value="NAD(P)-bd_dom_sf"/>
</dbReference>
<dbReference type="AlphaFoldDB" id="A0A3L7AB98"/>
<dbReference type="GO" id="GO:0008839">
    <property type="term" value="F:4-hydroxy-tetrahydrodipicolinate reductase"/>
    <property type="evidence" value="ECO:0007669"/>
    <property type="project" value="UniProtKB-UniRule"/>
</dbReference>
<evidence type="ECO:0000256" key="7">
    <source>
        <dbReference type="ARBA" id="ARBA00023027"/>
    </source>
</evidence>
<dbReference type="CDD" id="cd02274">
    <property type="entry name" value="DHDPR_N"/>
    <property type="match status" value="1"/>
</dbReference>
<evidence type="ECO:0000256" key="4">
    <source>
        <dbReference type="ARBA" id="ARBA00022857"/>
    </source>
</evidence>
<evidence type="ECO:0000256" key="3">
    <source>
        <dbReference type="ARBA" id="ARBA00022605"/>
    </source>
</evidence>
<dbReference type="GO" id="GO:0019877">
    <property type="term" value="P:diaminopimelate biosynthetic process"/>
    <property type="evidence" value="ECO:0007669"/>
    <property type="project" value="UniProtKB-KW"/>
</dbReference>
<comment type="similarity">
    <text evidence="1">Belongs to the DapB family.</text>
</comment>
<evidence type="ECO:0000313" key="16">
    <source>
        <dbReference type="EMBL" id="RLP77766.1"/>
    </source>
</evidence>
<dbReference type="FunFam" id="3.30.360.10:FF:000009">
    <property type="entry name" value="4-hydroxy-tetrahydrodipicolinate reductase"/>
    <property type="match status" value="1"/>
</dbReference>
<dbReference type="PROSITE" id="PS01298">
    <property type="entry name" value="DAPB"/>
    <property type="match status" value="1"/>
</dbReference>
<dbReference type="GO" id="GO:0009089">
    <property type="term" value="P:lysine biosynthetic process via diaminopimelate"/>
    <property type="evidence" value="ECO:0007669"/>
    <property type="project" value="UniProtKB-UniRule"/>
</dbReference>
<proteinExistence type="inferred from homology"/>
<dbReference type="RefSeq" id="WP_121646862.1">
    <property type="nucleotide sequence ID" value="NZ_RCUX01000001.1"/>
</dbReference>
<evidence type="ECO:0000256" key="12">
    <source>
        <dbReference type="ARBA" id="ARBA00049396"/>
    </source>
</evidence>
<keyword evidence="5" id="KW-0220">Diaminopimelate biosynthesis</keyword>
<dbReference type="NCBIfam" id="TIGR00036">
    <property type="entry name" value="dapB"/>
    <property type="match status" value="1"/>
</dbReference>
<dbReference type="InterPro" id="IPR023940">
    <property type="entry name" value="DHDPR_bac"/>
</dbReference>
<dbReference type="Proteomes" id="UP000272503">
    <property type="component" value="Unassembled WGS sequence"/>
</dbReference>
<dbReference type="SUPFAM" id="SSF51735">
    <property type="entry name" value="NAD(P)-binding Rossmann-fold domains"/>
    <property type="match status" value="1"/>
</dbReference>
<name>A0A3L7AB98_9MICO</name>
<evidence type="ECO:0000256" key="8">
    <source>
        <dbReference type="ARBA" id="ARBA00023154"/>
    </source>
</evidence>
<comment type="catalytic activity">
    <reaction evidence="12">
        <text>(S)-2,3,4,5-tetrahydrodipicolinate + NAD(+) + H2O = (2S,4S)-4-hydroxy-2,3,4,5-tetrahydrodipicolinate + NADH + H(+)</text>
        <dbReference type="Rhea" id="RHEA:35323"/>
        <dbReference type="ChEBI" id="CHEBI:15377"/>
        <dbReference type="ChEBI" id="CHEBI:15378"/>
        <dbReference type="ChEBI" id="CHEBI:16845"/>
        <dbReference type="ChEBI" id="CHEBI:57540"/>
        <dbReference type="ChEBI" id="CHEBI:57945"/>
        <dbReference type="ChEBI" id="CHEBI:67139"/>
        <dbReference type="EC" id="1.17.1.8"/>
    </reaction>
</comment>
<dbReference type="SUPFAM" id="SSF55347">
    <property type="entry name" value="Glyceraldehyde-3-phosphate dehydrogenase-like, C-terminal domain"/>
    <property type="match status" value="1"/>
</dbReference>
<keyword evidence="4" id="KW-0521">NADP</keyword>
<dbReference type="PANTHER" id="PTHR20836">
    <property type="entry name" value="DIHYDRODIPICOLINATE REDUCTASE"/>
    <property type="match status" value="1"/>
</dbReference>
<dbReference type="GO" id="GO:0005829">
    <property type="term" value="C:cytosol"/>
    <property type="evidence" value="ECO:0007669"/>
    <property type="project" value="TreeGrafter"/>
</dbReference>
<feature type="domain" description="Dihydrodipicolinate reductase C-terminal" evidence="15">
    <location>
        <begin position="114"/>
        <end position="237"/>
    </location>
</feature>
<keyword evidence="3" id="KW-0028">Amino-acid biosynthesis</keyword>
<organism evidence="16 17">
    <name type="scientific">Mycetocola tolaasinivorans</name>
    <dbReference type="NCBI Taxonomy" id="76635"/>
    <lineage>
        <taxon>Bacteria</taxon>
        <taxon>Bacillati</taxon>
        <taxon>Actinomycetota</taxon>
        <taxon>Actinomycetes</taxon>
        <taxon>Micrococcales</taxon>
        <taxon>Microbacteriaceae</taxon>
        <taxon>Mycetocola</taxon>
    </lineage>
</organism>
<dbReference type="InterPro" id="IPR000846">
    <property type="entry name" value="DapB_N"/>
</dbReference>
<reference evidence="16 17" key="1">
    <citation type="submission" date="2018-10" db="EMBL/GenBank/DDBJ databases">
        <authorList>
            <person name="Li J."/>
        </authorList>
    </citation>
    <scope>NUCLEOTIDE SEQUENCE [LARGE SCALE GENOMIC DNA]</scope>
    <source>
        <strain evidence="16 17">IF 016277</strain>
    </source>
</reference>
<keyword evidence="17" id="KW-1185">Reference proteome</keyword>